<evidence type="ECO:0000313" key="7">
    <source>
        <dbReference type="EMBL" id="KAI5068471.1"/>
    </source>
</evidence>
<feature type="chain" id="PRO_5039105312" description="Chitin-binding type-1 domain-containing protein" evidence="5">
    <location>
        <begin position="23"/>
        <end position="114"/>
    </location>
</feature>
<evidence type="ECO:0000256" key="1">
    <source>
        <dbReference type="ARBA" id="ARBA00022669"/>
    </source>
</evidence>
<dbReference type="InterPro" id="IPR036861">
    <property type="entry name" value="Endochitinase-like_sf"/>
</dbReference>
<feature type="disulfide bond" evidence="3">
    <location>
        <begin position="55"/>
        <end position="69"/>
    </location>
</feature>
<dbReference type="OrthoDB" id="617225at2759"/>
<feature type="region of interest" description="Disordered" evidence="4">
    <location>
        <begin position="93"/>
        <end position="114"/>
    </location>
</feature>
<name>A0A9D4ZDC1_ADICA</name>
<reference evidence="7" key="1">
    <citation type="submission" date="2021-01" db="EMBL/GenBank/DDBJ databases">
        <title>Adiantum capillus-veneris genome.</title>
        <authorList>
            <person name="Fang Y."/>
            <person name="Liao Q."/>
        </authorList>
    </citation>
    <scope>NUCLEOTIDE SEQUENCE</scope>
    <source>
        <strain evidence="7">H3</strain>
        <tissue evidence="7">Leaf</tissue>
    </source>
</reference>
<protein>
    <recommendedName>
        <fullName evidence="6">Chitin-binding type-1 domain-containing protein</fullName>
    </recommendedName>
</protein>
<dbReference type="InterPro" id="IPR001002">
    <property type="entry name" value="Chitin-bd_1"/>
</dbReference>
<evidence type="ECO:0000256" key="2">
    <source>
        <dbReference type="ARBA" id="ARBA00023157"/>
    </source>
</evidence>
<dbReference type="GO" id="GO:0008061">
    <property type="term" value="F:chitin binding"/>
    <property type="evidence" value="ECO:0007669"/>
    <property type="project" value="UniProtKB-UniRule"/>
</dbReference>
<evidence type="ECO:0000313" key="8">
    <source>
        <dbReference type="Proteomes" id="UP000886520"/>
    </source>
</evidence>
<keyword evidence="8" id="KW-1185">Reference proteome</keyword>
<feature type="signal peptide" evidence="5">
    <location>
        <begin position="1"/>
        <end position="22"/>
    </location>
</feature>
<dbReference type="Proteomes" id="UP000886520">
    <property type="component" value="Chromosome 16"/>
</dbReference>
<gene>
    <name evidence="7" type="ORF">GOP47_0016816</name>
</gene>
<feature type="domain" description="Chitin-binding type-1" evidence="6">
    <location>
        <begin position="36"/>
        <end position="82"/>
    </location>
</feature>
<keyword evidence="5" id="KW-0732">Signal</keyword>
<comment type="caution">
    <text evidence="3">Lacks conserved residue(s) required for the propagation of feature annotation.</text>
</comment>
<evidence type="ECO:0000259" key="6">
    <source>
        <dbReference type="PROSITE" id="PS50941"/>
    </source>
</evidence>
<keyword evidence="1 3" id="KW-0147">Chitin-binding</keyword>
<dbReference type="CDD" id="cd00035">
    <property type="entry name" value="ChtBD1"/>
    <property type="match status" value="1"/>
</dbReference>
<organism evidence="7 8">
    <name type="scientific">Adiantum capillus-veneris</name>
    <name type="common">Maidenhair fern</name>
    <dbReference type="NCBI Taxonomy" id="13818"/>
    <lineage>
        <taxon>Eukaryota</taxon>
        <taxon>Viridiplantae</taxon>
        <taxon>Streptophyta</taxon>
        <taxon>Embryophyta</taxon>
        <taxon>Tracheophyta</taxon>
        <taxon>Polypodiopsida</taxon>
        <taxon>Polypodiidae</taxon>
        <taxon>Polypodiales</taxon>
        <taxon>Pteridineae</taxon>
        <taxon>Pteridaceae</taxon>
        <taxon>Vittarioideae</taxon>
        <taxon>Adiantum</taxon>
    </lineage>
</organism>
<dbReference type="PROSITE" id="PS00026">
    <property type="entry name" value="CHIT_BIND_I_1"/>
    <property type="match status" value="1"/>
</dbReference>
<keyword evidence="2 3" id="KW-1015">Disulfide bond</keyword>
<dbReference type="EMBL" id="JABFUD020000016">
    <property type="protein sequence ID" value="KAI5068471.1"/>
    <property type="molecule type" value="Genomic_DNA"/>
</dbReference>
<accession>A0A9D4ZDC1</accession>
<evidence type="ECO:0000256" key="5">
    <source>
        <dbReference type="SAM" id="SignalP"/>
    </source>
</evidence>
<dbReference type="Pfam" id="PF00187">
    <property type="entry name" value="Chitin_bind_1"/>
    <property type="match status" value="1"/>
</dbReference>
<comment type="caution">
    <text evidence="7">The sequence shown here is derived from an EMBL/GenBank/DDBJ whole genome shotgun (WGS) entry which is preliminary data.</text>
</comment>
<proteinExistence type="predicted"/>
<dbReference type="PROSITE" id="PS50941">
    <property type="entry name" value="CHIT_BIND_I_2"/>
    <property type="match status" value="1"/>
</dbReference>
<evidence type="ECO:0000256" key="4">
    <source>
        <dbReference type="SAM" id="MobiDB-lite"/>
    </source>
</evidence>
<evidence type="ECO:0000256" key="3">
    <source>
        <dbReference type="PROSITE-ProRule" id="PRU00261"/>
    </source>
</evidence>
<dbReference type="AlphaFoldDB" id="A0A9D4ZDC1"/>
<dbReference type="SMART" id="SM00270">
    <property type="entry name" value="ChtBD1"/>
    <property type="match status" value="1"/>
</dbReference>
<dbReference type="SUPFAM" id="SSF57016">
    <property type="entry name" value="Plant lectins/antimicrobial peptides"/>
    <property type="match status" value="1"/>
</dbReference>
<feature type="disulfide bond" evidence="3">
    <location>
        <begin position="50"/>
        <end position="62"/>
    </location>
</feature>
<dbReference type="Gene3D" id="3.30.60.10">
    <property type="entry name" value="Endochitinase-like"/>
    <property type="match status" value="1"/>
</dbReference>
<sequence length="114" mass="11536">MARYNVPAAVALLLVASTTVMMMTQLDMVDCQACSKPCCGNFPQGGNGFCNSDQCCSQFGYCGSGTAYCGAGCQSNYGRCNRAASKAATFATTEESSTNATSATNVTSSTGGGA</sequence>
<dbReference type="InterPro" id="IPR018371">
    <property type="entry name" value="Chitin-binding_1_CS"/>
</dbReference>